<evidence type="ECO:0000256" key="5">
    <source>
        <dbReference type="ARBA" id="ARBA00022825"/>
    </source>
</evidence>
<dbReference type="InterPro" id="IPR029045">
    <property type="entry name" value="ClpP/crotonase-like_dom_sf"/>
</dbReference>
<gene>
    <name evidence="8" type="ORF">D8M03_13845</name>
</gene>
<dbReference type="Gene3D" id="2.30.42.10">
    <property type="match status" value="1"/>
</dbReference>
<dbReference type="CDD" id="cd06782">
    <property type="entry name" value="cpPDZ_CPP-like"/>
    <property type="match status" value="1"/>
</dbReference>
<dbReference type="Pfam" id="PF03572">
    <property type="entry name" value="Peptidase_S41"/>
    <property type="match status" value="1"/>
</dbReference>
<dbReference type="InterPro" id="IPR001478">
    <property type="entry name" value="PDZ"/>
</dbReference>
<evidence type="ECO:0000313" key="9">
    <source>
        <dbReference type="Proteomes" id="UP000272238"/>
    </source>
</evidence>
<dbReference type="CDD" id="cd07560">
    <property type="entry name" value="Peptidase_S41_CPP"/>
    <property type="match status" value="1"/>
</dbReference>
<evidence type="ECO:0000256" key="4">
    <source>
        <dbReference type="ARBA" id="ARBA00022801"/>
    </source>
</evidence>
<dbReference type="EMBL" id="RBZN01000042">
    <property type="protein sequence ID" value="RKQ14582.1"/>
    <property type="molecule type" value="Genomic_DNA"/>
</dbReference>
<evidence type="ECO:0000256" key="1">
    <source>
        <dbReference type="ARBA" id="ARBA00009179"/>
    </source>
</evidence>
<comment type="caution">
    <text evidence="8">The sequence shown here is derived from an EMBL/GenBank/DDBJ whole genome shotgun (WGS) entry which is preliminary data.</text>
</comment>
<comment type="similarity">
    <text evidence="1 6">Belongs to the peptidase S41A family.</text>
</comment>
<keyword evidence="2 6" id="KW-0645">Protease</keyword>
<protein>
    <submittedName>
        <fullName evidence="8">PDZ domain-containing protein</fullName>
    </submittedName>
</protein>
<sequence length="454" mass="49825">MKKIIPILLGLFLLFILPIQSFASTFDEVKWLIQNDYVGEIKGDLNRATTIDEMIEMLDPYSSYFTKEEFDAFTNSIEMTTVGIGVVIEKHENGILIVDVIESGSAYKAGVVAGDIIINVNGQSIVGLSIEQAQALILGKENTTVDITFLKEDGTQTTKKITRIPFSMPNVTSKLLYGNVGYIGLSSFSENGTTLVKNAYTKLKNQGATSFILDLQNNGGGYVSTAEKLIGMFPNAPYAYKLKTSDNTYQETSISQNVKFPEDTRILVNRFSASASEMTAAALIDQNAAIVYGENTYGKGTMQSLYPLSDGSYLKLTMAEFFGPNGTVVKDIGLKPQVVTTTNPIFKAHYDSITKELSKYKESKSLLEVPVSKTFKITFTKPVKEQIDANAIELVELGGSKVDVNFEVNNNQVIVKPVKPLKAGYQYILIAHPTLQDSHGNALKSGQYIHITVE</sequence>
<dbReference type="NCBIfam" id="TIGR00225">
    <property type="entry name" value="prc"/>
    <property type="match status" value="1"/>
</dbReference>
<dbReference type="PANTHER" id="PTHR32060:SF22">
    <property type="entry name" value="CARBOXYL-TERMINAL-PROCESSING PEPTIDASE 3, CHLOROPLASTIC"/>
    <property type="match status" value="1"/>
</dbReference>
<dbReference type="Gene3D" id="3.90.226.10">
    <property type="entry name" value="2-enoyl-CoA Hydratase, Chain A, domain 1"/>
    <property type="match status" value="1"/>
</dbReference>
<keyword evidence="4 6" id="KW-0378">Hydrolase</keyword>
<dbReference type="SUPFAM" id="SSF50156">
    <property type="entry name" value="PDZ domain-like"/>
    <property type="match status" value="1"/>
</dbReference>
<dbReference type="SUPFAM" id="SSF52096">
    <property type="entry name" value="ClpP/crotonase"/>
    <property type="match status" value="1"/>
</dbReference>
<evidence type="ECO:0000313" key="8">
    <source>
        <dbReference type="EMBL" id="RKQ14582.1"/>
    </source>
</evidence>
<keyword evidence="5 6" id="KW-0720">Serine protease</keyword>
<dbReference type="InterPro" id="IPR036034">
    <property type="entry name" value="PDZ_sf"/>
</dbReference>
<dbReference type="InterPro" id="IPR041489">
    <property type="entry name" value="PDZ_6"/>
</dbReference>
<dbReference type="Proteomes" id="UP000272238">
    <property type="component" value="Unassembled WGS sequence"/>
</dbReference>
<organism evidence="8 9">
    <name type="scientific">Ureibacillus endophyticus</name>
    <dbReference type="NCBI Taxonomy" id="1978490"/>
    <lineage>
        <taxon>Bacteria</taxon>
        <taxon>Bacillati</taxon>
        <taxon>Bacillota</taxon>
        <taxon>Bacilli</taxon>
        <taxon>Bacillales</taxon>
        <taxon>Caryophanaceae</taxon>
        <taxon>Ureibacillus</taxon>
    </lineage>
</organism>
<dbReference type="PROSITE" id="PS50106">
    <property type="entry name" value="PDZ"/>
    <property type="match status" value="1"/>
</dbReference>
<dbReference type="AlphaFoldDB" id="A0A494YWJ8"/>
<dbReference type="Pfam" id="PF13205">
    <property type="entry name" value="Big_5"/>
    <property type="match status" value="1"/>
</dbReference>
<dbReference type="Gene3D" id="3.30.750.44">
    <property type="match status" value="1"/>
</dbReference>
<dbReference type="InterPro" id="IPR005151">
    <property type="entry name" value="Tail-specific_protease"/>
</dbReference>
<dbReference type="InterPro" id="IPR032812">
    <property type="entry name" value="SbsA_Ig"/>
</dbReference>
<dbReference type="SMART" id="SM00228">
    <property type="entry name" value="PDZ"/>
    <property type="match status" value="1"/>
</dbReference>
<dbReference type="InterPro" id="IPR014755">
    <property type="entry name" value="Cu-Rt/internalin_Ig-like"/>
</dbReference>
<evidence type="ECO:0000259" key="7">
    <source>
        <dbReference type="PROSITE" id="PS50106"/>
    </source>
</evidence>
<dbReference type="OrthoDB" id="9812068at2"/>
<dbReference type="SMART" id="SM00245">
    <property type="entry name" value="TSPc"/>
    <property type="match status" value="1"/>
</dbReference>
<dbReference type="RefSeq" id="WP_121215420.1">
    <property type="nucleotide sequence ID" value="NZ_RBZN01000042.1"/>
</dbReference>
<keyword evidence="3" id="KW-0732">Signal</keyword>
<evidence type="ECO:0000256" key="6">
    <source>
        <dbReference type="RuleBase" id="RU004404"/>
    </source>
</evidence>
<dbReference type="InterPro" id="IPR004447">
    <property type="entry name" value="Peptidase_S41A"/>
</dbReference>
<dbReference type="GO" id="GO:0004175">
    <property type="term" value="F:endopeptidase activity"/>
    <property type="evidence" value="ECO:0007669"/>
    <property type="project" value="TreeGrafter"/>
</dbReference>
<dbReference type="Pfam" id="PF17820">
    <property type="entry name" value="PDZ_6"/>
    <property type="match status" value="1"/>
</dbReference>
<reference evidence="8 9" key="1">
    <citation type="journal article" date="2016" name="Antonie Van Leeuwenhoek">
        <title>Lysinibacillus endophyticus sp. nov., an indole-3-acetic acid producing endophytic bacterium isolated from corn root (Zea mays cv. Xinken-5).</title>
        <authorList>
            <person name="Yu J."/>
            <person name="Guan X."/>
            <person name="Liu C."/>
            <person name="Xiang W."/>
            <person name="Yu Z."/>
            <person name="Liu X."/>
            <person name="Wang G."/>
        </authorList>
    </citation>
    <scope>NUCLEOTIDE SEQUENCE [LARGE SCALE GENOMIC DNA]</scope>
    <source>
        <strain evidence="8 9">DSM 100506</strain>
    </source>
</reference>
<dbReference type="GO" id="GO:0008236">
    <property type="term" value="F:serine-type peptidase activity"/>
    <property type="evidence" value="ECO:0007669"/>
    <property type="project" value="UniProtKB-KW"/>
</dbReference>
<evidence type="ECO:0000256" key="3">
    <source>
        <dbReference type="ARBA" id="ARBA00022729"/>
    </source>
</evidence>
<proteinExistence type="inferred from homology"/>
<dbReference type="Gene3D" id="2.60.40.1220">
    <property type="match status" value="1"/>
</dbReference>
<name>A0A494YWJ8_9BACL</name>
<feature type="domain" description="PDZ" evidence="7">
    <location>
        <begin position="74"/>
        <end position="137"/>
    </location>
</feature>
<evidence type="ECO:0000256" key="2">
    <source>
        <dbReference type="ARBA" id="ARBA00022670"/>
    </source>
</evidence>
<accession>A0A494YWJ8</accession>
<dbReference type="PANTHER" id="PTHR32060">
    <property type="entry name" value="TAIL-SPECIFIC PROTEASE"/>
    <property type="match status" value="1"/>
</dbReference>
<dbReference type="GO" id="GO:0006508">
    <property type="term" value="P:proteolysis"/>
    <property type="evidence" value="ECO:0007669"/>
    <property type="project" value="UniProtKB-KW"/>
</dbReference>
<keyword evidence="9" id="KW-1185">Reference proteome</keyword>